<organism evidence="2 3">
    <name type="scientific">Phenylobacterium conjunctum</name>
    <dbReference type="NCBI Taxonomy" id="1298959"/>
    <lineage>
        <taxon>Bacteria</taxon>
        <taxon>Pseudomonadati</taxon>
        <taxon>Pseudomonadota</taxon>
        <taxon>Alphaproteobacteria</taxon>
        <taxon>Caulobacterales</taxon>
        <taxon>Caulobacteraceae</taxon>
        <taxon>Phenylobacterium</taxon>
    </lineage>
</organism>
<name>A0ABW3SZ94_9CAUL</name>
<dbReference type="InterPro" id="IPR041657">
    <property type="entry name" value="HTH_17"/>
</dbReference>
<dbReference type="Proteomes" id="UP001597216">
    <property type="component" value="Unassembled WGS sequence"/>
</dbReference>
<dbReference type="InterPro" id="IPR009061">
    <property type="entry name" value="DNA-bd_dom_put_sf"/>
</dbReference>
<dbReference type="SUPFAM" id="SSF46955">
    <property type="entry name" value="Putative DNA-binding domain"/>
    <property type="match status" value="1"/>
</dbReference>
<dbReference type="InterPro" id="IPR010093">
    <property type="entry name" value="SinI_DNA-bd"/>
</dbReference>
<evidence type="ECO:0000313" key="3">
    <source>
        <dbReference type="Proteomes" id="UP001597216"/>
    </source>
</evidence>
<reference evidence="3" key="1">
    <citation type="journal article" date="2019" name="Int. J. Syst. Evol. Microbiol.">
        <title>The Global Catalogue of Microorganisms (GCM) 10K type strain sequencing project: providing services to taxonomists for standard genome sequencing and annotation.</title>
        <authorList>
            <consortium name="The Broad Institute Genomics Platform"/>
            <consortium name="The Broad Institute Genome Sequencing Center for Infectious Disease"/>
            <person name="Wu L."/>
            <person name="Ma J."/>
        </authorList>
    </citation>
    <scope>NUCLEOTIDE SEQUENCE [LARGE SCALE GENOMIC DNA]</scope>
    <source>
        <strain evidence="3">CCUG 55074</strain>
    </source>
</reference>
<dbReference type="EMBL" id="JBHTLQ010000006">
    <property type="protein sequence ID" value="MFD1189685.1"/>
    <property type="molecule type" value="Genomic_DNA"/>
</dbReference>
<evidence type="ECO:0000313" key="2">
    <source>
        <dbReference type="EMBL" id="MFD1189685.1"/>
    </source>
</evidence>
<gene>
    <name evidence="2" type="ORF">ACFQ27_03765</name>
</gene>
<dbReference type="NCBIfam" id="TIGR01764">
    <property type="entry name" value="excise"/>
    <property type="match status" value="1"/>
</dbReference>
<evidence type="ECO:0000259" key="1">
    <source>
        <dbReference type="Pfam" id="PF12728"/>
    </source>
</evidence>
<accession>A0ABW3SZ94</accession>
<dbReference type="Pfam" id="PF12728">
    <property type="entry name" value="HTH_17"/>
    <property type="match status" value="1"/>
</dbReference>
<protein>
    <submittedName>
        <fullName evidence="2">Helix-turn-helix domain-containing protein</fullName>
    </submittedName>
</protein>
<keyword evidence="3" id="KW-1185">Reference proteome</keyword>
<comment type="caution">
    <text evidence="2">The sequence shown here is derived from an EMBL/GenBank/DDBJ whole genome shotgun (WGS) entry which is preliminary data.</text>
</comment>
<proteinExistence type="predicted"/>
<feature type="domain" description="Helix-turn-helix" evidence="1">
    <location>
        <begin position="7"/>
        <end position="53"/>
    </location>
</feature>
<sequence length="61" mass="6467">MADKLAYTVSEAAEAVGVHRATIYRLVKAGELRLVKFAGRSVILAEDLKEALHRAASSAAA</sequence>
<dbReference type="RefSeq" id="WP_377352582.1">
    <property type="nucleotide sequence ID" value="NZ_JBHTLQ010000006.1"/>
</dbReference>